<dbReference type="VEuPathDB" id="CryptoDB:Cvel_12616"/>
<dbReference type="EMBL" id="CDMZ01005768">
    <property type="protein sequence ID" value="CEM54238.1"/>
    <property type="molecule type" value="Genomic_DNA"/>
</dbReference>
<sequence>MTTENDLAAVENNPGHTAGQEVNHNRVNFPHLIQRGVVGFQGTPGFQRWGHGLAEAFVQTAKKNDAVKQEA</sequence>
<gene>
    <name evidence="2" type="ORF">Cvel_12616</name>
</gene>
<evidence type="ECO:0000256" key="1">
    <source>
        <dbReference type="SAM" id="MobiDB-lite"/>
    </source>
</evidence>
<reference evidence="2" key="1">
    <citation type="submission" date="2014-11" db="EMBL/GenBank/DDBJ databases">
        <authorList>
            <person name="Otto D Thomas"/>
            <person name="Naeem Raeece"/>
        </authorList>
    </citation>
    <scope>NUCLEOTIDE SEQUENCE</scope>
</reference>
<protein>
    <submittedName>
        <fullName evidence="2">Uncharacterized protein</fullName>
    </submittedName>
</protein>
<proteinExistence type="predicted"/>
<feature type="region of interest" description="Disordered" evidence="1">
    <location>
        <begin position="1"/>
        <end position="21"/>
    </location>
</feature>
<name>A0A0G4IB13_9ALVE</name>
<dbReference type="AlphaFoldDB" id="A0A0G4IB13"/>
<accession>A0A0G4IB13</accession>
<organism evidence="2">
    <name type="scientific">Chromera velia CCMP2878</name>
    <dbReference type="NCBI Taxonomy" id="1169474"/>
    <lineage>
        <taxon>Eukaryota</taxon>
        <taxon>Sar</taxon>
        <taxon>Alveolata</taxon>
        <taxon>Colpodellida</taxon>
        <taxon>Chromeraceae</taxon>
        <taxon>Chromera</taxon>
    </lineage>
</organism>
<evidence type="ECO:0000313" key="2">
    <source>
        <dbReference type="EMBL" id="CEM54238.1"/>
    </source>
</evidence>